<dbReference type="InterPro" id="IPR036117">
    <property type="entry name" value="DhaL_dom_sf"/>
</dbReference>
<feature type="domain" description="DhaL" evidence="5">
    <location>
        <begin position="374"/>
        <end position="573"/>
    </location>
</feature>
<evidence type="ECO:0000256" key="3">
    <source>
        <dbReference type="ARBA" id="ARBA00022777"/>
    </source>
</evidence>
<feature type="domain" description="DhaK" evidence="6">
    <location>
        <begin position="8"/>
        <end position="329"/>
    </location>
</feature>
<keyword evidence="8" id="KW-1185">Reference proteome</keyword>
<dbReference type="NCBIfam" id="TIGR02365">
    <property type="entry name" value="dha_L_ycgS"/>
    <property type="match status" value="1"/>
</dbReference>
<name>A0ABV1I148_9FIRM</name>
<organism evidence="7 8">
    <name type="scientific">Hominiventricola aquisgranensis</name>
    <dbReference type="NCBI Taxonomy" id="3133164"/>
    <lineage>
        <taxon>Bacteria</taxon>
        <taxon>Bacillati</taxon>
        <taxon>Bacillota</taxon>
        <taxon>Clostridia</taxon>
        <taxon>Lachnospirales</taxon>
        <taxon>Lachnospiraceae</taxon>
        <taxon>Hominiventricola</taxon>
    </lineage>
</organism>
<dbReference type="Proteomes" id="UP001470288">
    <property type="component" value="Unassembled WGS sequence"/>
</dbReference>
<dbReference type="PANTHER" id="PTHR28629:SF4">
    <property type="entry name" value="TRIOKINASE_FMN CYCLASE"/>
    <property type="match status" value="1"/>
</dbReference>
<dbReference type="NCBIfam" id="NF011049">
    <property type="entry name" value="PRK14479.1"/>
    <property type="match status" value="1"/>
</dbReference>
<keyword evidence="3 7" id="KW-0418">Kinase</keyword>
<keyword evidence="2" id="KW-0547">Nucleotide-binding</keyword>
<evidence type="ECO:0000256" key="4">
    <source>
        <dbReference type="ARBA" id="ARBA00022840"/>
    </source>
</evidence>
<comment type="caution">
    <text evidence="7">The sequence shown here is derived from an EMBL/GenBank/DDBJ whole genome shotgun (WGS) entry which is preliminary data.</text>
</comment>
<dbReference type="RefSeq" id="WP_349144444.1">
    <property type="nucleotide sequence ID" value="NZ_JBBMFC010000013.1"/>
</dbReference>
<evidence type="ECO:0000313" key="7">
    <source>
        <dbReference type="EMBL" id="MEQ2578912.1"/>
    </source>
</evidence>
<dbReference type="InterPro" id="IPR050861">
    <property type="entry name" value="Dihydroxyacetone_Kinase"/>
</dbReference>
<dbReference type="Gene3D" id="3.30.1180.20">
    <property type="entry name" value="Dihydroxyacetone kinase, domain 2"/>
    <property type="match status" value="1"/>
</dbReference>
<dbReference type="PROSITE" id="PS51480">
    <property type="entry name" value="DHAL"/>
    <property type="match status" value="1"/>
</dbReference>
<dbReference type="SUPFAM" id="SSF101473">
    <property type="entry name" value="DhaL-like"/>
    <property type="match status" value="1"/>
</dbReference>
<dbReference type="Pfam" id="PF02733">
    <property type="entry name" value="Dak1"/>
    <property type="match status" value="1"/>
</dbReference>
<dbReference type="PANTHER" id="PTHR28629">
    <property type="entry name" value="TRIOKINASE/FMN CYCLASE"/>
    <property type="match status" value="1"/>
</dbReference>
<evidence type="ECO:0000313" key="8">
    <source>
        <dbReference type="Proteomes" id="UP001470288"/>
    </source>
</evidence>
<dbReference type="EC" id="2.7.1.121" evidence="7"/>
<keyword evidence="4" id="KW-0067">ATP-binding</keyword>
<dbReference type="EMBL" id="JBBMFC010000013">
    <property type="protein sequence ID" value="MEQ2578912.1"/>
    <property type="molecule type" value="Genomic_DNA"/>
</dbReference>
<dbReference type="Pfam" id="PF02734">
    <property type="entry name" value="Dak2"/>
    <property type="match status" value="1"/>
</dbReference>
<evidence type="ECO:0000259" key="6">
    <source>
        <dbReference type="PROSITE" id="PS51481"/>
    </source>
</evidence>
<protein>
    <submittedName>
        <fullName evidence="7">Dihydroxyacetone kinase subunit DhaL</fullName>
        <ecNumber evidence="7">2.7.1.121</ecNumber>
    </submittedName>
</protein>
<dbReference type="InterPro" id="IPR012737">
    <property type="entry name" value="DhaK_L_YcgS"/>
</dbReference>
<dbReference type="SMART" id="SM01120">
    <property type="entry name" value="Dak2"/>
    <property type="match status" value="1"/>
</dbReference>
<keyword evidence="1 7" id="KW-0808">Transferase</keyword>
<dbReference type="PROSITE" id="PS51481">
    <property type="entry name" value="DHAK"/>
    <property type="match status" value="1"/>
</dbReference>
<dbReference type="InterPro" id="IPR004007">
    <property type="entry name" value="DhaL_dom"/>
</dbReference>
<sequence length="580" mass="63262">MKKILNKDVSNVVDEMLLGYLTAYKSFYKKVDGFNAFYYRGHREKKVALVVGGGSGHEPMFSGFCGAGLADAVACGNVCASPNPQLIKEAAKSVDQGKGVLFVYGCYAGDNLNFDMAEELLQAEGIKTAHVRVWDDLASAPKERIPDRRGIAGDVFVIKVAGAACDAGFDLDEVVRITEKARDNVNSIGIATLPCTLPGNEKPTFELADDEMEYGMGIHGEPGIERAKMAPAEEIVDRMYAELKKEMDLKEGDEVAVLVNGLGSTPLLELNIVYYDLYRLLHKDQIKVYDADIKSYVTSQEMGGFSISFMRMDDELKKYYDAPCYSPYYAKGSVGTVVKAEGADEDELIEEEEENVVTEITRSKSGVLEELNGEDTRNMLIYVADKVMGKKEYLTEIDSAIGDGDHGIGMYGGMKKAKKRLLKMAGETDVYKLFEAAGTEMLNSMGGASGVIFGSLYLAGAKDMEPKEAIKAKELAAMERKSLHAIQERGKAEVGDKTMVDALVPAADALEANADNSLLDALKAAEVAAKQGVEDTKKYVAKFGRAKSLLERAIGHQDAGATSVWLIFQGMREYVEDKME</sequence>
<dbReference type="GO" id="GO:0047324">
    <property type="term" value="F:phosphoenolpyruvate-glycerone phosphotransferase activity"/>
    <property type="evidence" value="ECO:0007669"/>
    <property type="project" value="UniProtKB-EC"/>
</dbReference>
<evidence type="ECO:0000256" key="2">
    <source>
        <dbReference type="ARBA" id="ARBA00022741"/>
    </source>
</evidence>
<proteinExistence type="predicted"/>
<evidence type="ECO:0000256" key="1">
    <source>
        <dbReference type="ARBA" id="ARBA00022679"/>
    </source>
</evidence>
<dbReference type="InterPro" id="IPR004006">
    <property type="entry name" value="DhaK_dom"/>
</dbReference>
<accession>A0ABV1I148</accession>
<reference evidence="7 8" key="1">
    <citation type="submission" date="2024-03" db="EMBL/GenBank/DDBJ databases">
        <title>Human intestinal bacterial collection.</title>
        <authorList>
            <person name="Pauvert C."/>
            <person name="Hitch T.C.A."/>
            <person name="Clavel T."/>
        </authorList>
    </citation>
    <scope>NUCLEOTIDE SEQUENCE [LARGE SCALE GENOMIC DNA]</scope>
    <source>
        <strain evidence="7 8">CLA-AA-H78B</strain>
    </source>
</reference>
<dbReference type="SUPFAM" id="SSF82549">
    <property type="entry name" value="DAK1/DegV-like"/>
    <property type="match status" value="1"/>
</dbReference>
<dbReference type="Gene3D" id="1.25.40.340">
    <property type="match status" value="1"/>
</dbReference>
<evidence type="ECO:0000259" key="5">
    <source>
        <dbReference type="PROSITE" id="PS51480"/>
    </source>
</evidence>
<dbReference type="Gene3D" id="3.40.50.10440">
    <property type="entry name" value="Dihydroxyacetone kinase, domain 1"/>
    <property type="match status" value="1"/>
</dbReference>
<gene>
    <name evidence="7" type="primary">dhaL</name>
    <name evidence="7" type="ORF">WMO62_08675</name>
</gene>